<keyword evidence="1" id="KW-1133">Transmembrane helix</keyword>
<name>A0AAV2YKL2_9STRA</name>
<reference evidence="2" key="1">
    <citation type="submission" date="2022-11" db="EMBL/GenBank/DDBJ databases">
        <authorList>
            <person name="Morgan W.R."/>
            <person name="Tartar A."/>
        </authorList>
    </citation>
    <scope>NUCLEOTIDE SEQUENCE</scope>
    <source>
        <strain evidence="2">ARSEF 373</strain>
    </source>
</reference>
<feature type="transmembrane region" description="Helical" evidence="1">
    <location>
        <begin position="378"/>
        <end position="394"/>
    </location>
</feature>
<feature type="transmembrane region" description="Helical" evidence="1">
    <location>
        <begin position="325"/>
        <end position="342"/>
    </location>
</feature>
<gene>
    <name evidence="2" type="ORF">N0F65_010095</name>
</gene>
<dbReference type="NCBIfam" id="TIGR01571">
    <property type="entry name" value="A_thal_Cys_rich"/>
    <property type="match status" value="2"/>
</dbReference>
<evidence type="ECO:0000313" key="2">
    <source>
        <dbReference type="EMBL" id="DAZ94056.1"/>
    </source>
</evidence>
<accession>A0AAV2YKL2</accession>
<dbReference type="PANTHER" id="PTHR15907">
    <property type="entry name" value="DUF614 FAMILY PROTEIN-RELATED"/>
    <property type="match status" value="1"/>
</dbReference>
<organism evidence="2 3">
    <name type="scientific">Lagenidium giganteum</name>
    <dbReference type="NCBI Taxonomy" id="4803"/>
    <lineage>
        <taxon>Eukaryota</taxon>
        <taxon>Sar</taxon>
        <taxon>Stramenopiles</taxon>
        <taxon>Oomycota</taxon>
        <taxon>Peronosporomycetes</taxon>
        <taxon>Pythiales</taxon>
        <taxon>Pythiaceae</taxon>
    </lineage>
</organism>
<protein>
    <recommendedName>
        <fullName evidence="4">PLAC8 family protein</fullName>
    </recommendedName>
</protein>
<evidence type="ECO:0008006" key="4">
    <source>
        <dbReference type="Google" id="ProtNLM"/>
    </source>
</evidence>
<evidence type="ECO:0000256" key="1">
    <source>
        <dbReference type="SAM" id="Phobius"/>
    </source>
</evidence>
<evidence type="ECO:0000313" key="3">
    <source>
        <dbReference type="Proteomes" id="UP001146120"/>
    </source>
</evidence>
<feature type="transmembrane region" description="Helical" evidence="1">
    <location>
        <begin position="171"/>
        <end position="187"/>
    </location>
</feature>
<dbReference type="Pfam" id="PF04749">
    <property type="entry name" value="PLAC8"/>
    <property type="match status" value="2"/>
</dbReference>
<dbReference type="EMBL" id="DAKRPA010000273">
    <property type="protein sequence ID" value="DAZ94056.1"/>
    <property type="molecule type" value="Genomic_DNA"/>
</dbReference>
<comment type="caution">
    <text evidence="2">The sequence shown here is derived from an EMBL/GenBank/DDBJ whole genome shotgun (WGS) entry which is preliminary data.</text>
</comment>
<reference evidence="2" key="2">
    <citation type="journal article" date="2023" name="Microbiol Resour">
        <title>Decontamination and Annotation of the Draft Genome Sequence of the Oomycete Lagenidium giganteum ARSEF 373.</title>
        <authorList>
            <person name="Morgan W.R."/>
            <person name="Tartar A."/>
        </authorList>
    </citation>
    <scope>NUCLEOTIDE SEQUENCE</scope>
    <source>
        <strain evidence="2">ARSEF 373</strain>
    </source>
</reference>
<keyword evidence="3" id="KW-1185">Reference proteome</keyword>
<dbReference type="InterPro" id="IPR006461">
    <property type="entry name" value="PLAC_motif_containing"/>
</dbReference>
<proteinExistence type="predicted"/>
<sequence>MLNNDCSIKEAMVDGTDQPNDTAISIPAETALPPINSNDGVTIAVNISAHGVPAIPPAKQPEGSQDVFPEIERERWSATLCGVCDICVPNCCMSCFCPCVSLAQIYARVGLAPYSKALLAFLALNLGTIIPYGIGVSIQVDQMQQYVQQKQANEPTQADSNLTAQKQICDIVEAVFAILFMIAIMHARGRIRRYYQIPGSCCEDCLISCCCSCCAIGQMATHVKSYTAGSCSFAPLSTLPATPTPTSDVATIIVNIPTTDALPPVAKNPDRQQEVFPEIERERWAATLCGVCDNCIPNCCMSCFCPCVSLAQIYSRVGMAPYSKALLVFFVIILGVVIPRAIGLSFEVTQALQKVQNTQDPSVYVDPSLAGKKKICDIVEIVFSIIFMIAVMHARGRIRTLYQIPGSCCEDCLISCCCSCCAIGQMATHVKSYNIGSCSFAPLSTLPGYDNSVA</sequence>
<keyword evidence="1" id="KW-0472">Membrane</keyword>
<dbReference type="Proteomes" id="UP001146120">
    <property type="component" value="Unassembled WGS sequence"/>
</dbReference>
<keyword evidence="1" id="KW-0812">Transmembrane</keyword>
<dbReference type="AlphaFoldDB" id="A0AAV2YKL2"/>